<feature type="region of interest" description="Disordered" evidence="4">
    <location>
        <begin position="595"/>
        <end position="627"/>
    </location>
</feature>
<dbReference type="Proteomes" id="UP000766486">
    <property type="component" value="Unassembled WGS sequence"/>
</dbReference>
<feature type="repeat" description="ANK" evidence="3">
    <location>
        <begin position="489"/>
        <end position="521"/>
    </location>
</feature>
<evidence type="ECO:0000313" key="6">
    <source>
        <dbReference type="Proteomes" id="UP000766486"/>
    </source>
</evidence>
<dbReference type="PANTHER" id="PTHR24198">
    <property type="entry name" value="ANKYRIN REPEAT AND PROTEIN KINASE DOMAIN-CONTAINING PROTEIN"/>
    <property type="match status" value="1"/>
</dbReference>
<keyword evidence="1" id="KW-0677">Repeat</keyword>
<dbReference type="EMBL" id="CABFNS010000830">
    <property type="protein sequence ID" value="VUC31223.1"/>
    <property type="molecule type" value="Genomic_DNA"/>
</dbReference>
<dbReference type="PANTHER" id="PTHR24198:SF165">
    <property type="entry name" value="ANKYRIN REPEAT-CONTAINING PROTEIN-RELATED"/>
    <property type="match status" value="1"/>
</dbReference>
<feature type="compositionally biased region" description="Low complexity" evidence="4">
    <location>
        <begin position="605"/>
        <end position="614"/>
    </location>
</feature>
<dbReference type="InterPro" id="IPR002110">
    <property type="entry name" value="Ankyrin_rpt"/>
</dbReference>
<accession>A0ABY6UN14</accession>
<dbReference type="Gene3D" id="1.25.40.20">
    <property type="entry name" value="Ankyrin repeat-containing domain"/>
    <property type="match status" value="3"/>
</dbReference>
<evidence type="ECO:0008006" key="7">
    <source>
        <dbReference type="Google" id="ProtNLM"/>
    </source>
</evidence>
<feature type="repeat" description="ANK" evidence="3">
    <location>
        <begin position="522"/>
        <end position="558"/>
    </location>
</feature>
<keyword evidence="6" id="KW-1185">Reference proteome</keyword>
<organism evidence="5 6">
    <name type="scientific">Bionectria ochroleuca</name>
    <name type="common">Gliocladium roseum</name>
    <dbReference type="NCBI Taxonomy" id="29856"/>
    <lineage>
        <taxon>Eukaryota</taxon>
        <taxon>Fungi</taxon>
        <taxon>Dikarya</taxon>
        <taxon>Ascomycota</taxon>
        <taxon>Pezizomycotina</taxon>
        <taxon>Sordariomycetes</taxon>
        <taxon>Hypocreomycetidae</taxon>
        <taxon>Hypocreales</taxon>
        <taxon>Bionectriaceae</taxon>
        <taxon>Clonostachys</taxon>
    </lineage>
</organism>
<gene>
    <name evidence="5" type="ORF">CLO192961_LOCUS300532</name>
</gene>
<dbReference type="PRINTS" id="PR01415">
    <property type="entry name" value="ANKYRIN"/>
</dbReference>
<dbReference type="SMART" id="SM00248">
    <property type="entry name" value="ANK"/>
    <property type="match status" value="8"/>
</dbReference>
<evidence type="ECO:0000313" key="5">
    <source>
        <dbReference type="EMBL" id="VUC31223.1"/>
    </source>
</evidence>
<dbReference type="PROSITE" id="PS50297">
    <property type="entry name" value="ANK_REP_REGION"/>
    <property type="match status" value="2"/>
</dbReference>
<name>A0ABY6UN14_BIOOC</name>
<evidence type="ECO:0000256" key="3">
    <source>
        <dbReference type="PROSITE-ProRule" id="PRU00023"/>
    </source>
</evidence>
<keyword evidence="2 3" id="KW-0040">ANK repeat</keyword>
<reference evidence="5 6" key="1">
    <citation type="submission" date="2019-06" db="EMBL/GenBank/DDBJ databases">
        <authorList>
            <person name="Broberg M."/>
        </authorList>
    </citation>
    <scope>NUCLEOTIDE SEQUENCE [LARGE SCALE GENOMIC DNA]</scope>
</reference>
<proteinExistence type="predicted"/>
<dbReference type="SUPFAM" id="SSF48403">
    <property type="entry name" value="Ankyrin repeat"/>
    <property type="match status" value="1"/>
</dbReference>
<dbReference type="Pfam" id="PF12796">
    <property type="entry name" value="Ank_2"/>
    <property type="match status" value="2"/>
</dbReference>
<comment type="caution">
    <text evidence="5">The sequence shown here is derived from an EMBL/GenBank/DDBJ whole genome shotgun (WGS) entry which is preliminary data.</text>
</comment>
<evidence type="ECO:0000256" key="2">
    <source>
        <dbReference type="ARBA" id="ARBA00023043"/>
    </source>
</evidence>
<feature type="region of interest" description="Disordered" evidence="4">
    <location>
        <begin position="763"/>
        <end position="782"/>
    </location>
</feature>
<sequence>MASLEDVPPEIFDIILAQLQSEDDIYHLVLTCREMHNACIDTLYRVNAFNILYLRPNQPLKQRPSALDWAIRNGVAATALRVIELTPKVCNVKHVGGAIKMEDPIIANRLLGLTHLQQTIKDPRLSFRLLNFAWDAIEKGHMICLGMLESLLGLEPGMPYYLDKYILPALSIACRQGHVMLVDKFVVAGSRQPGHPSTWLTRVPLVNAIRYRGNGRESNYEMAKVLLTLCPELATTSLLFAAAQEGHHSVLQLLLEHGAQLPSDQDHLSFLLFEAIRGGCLAFVQTLVQNGASIVPITRPRFAHPRFMPPNNRAFKGIENAQSIENILGPQQERLLNKDGGGRYVLSAAISADNLPLVRFCVSVSAHIDNGRQGILSYRISSIDMLECIFNLGININSCDEDGILPIQKTLPLLSHCIDDPILFFDTVASKMDDIDDRNVQGKTVLAYCCAVVPSQRSYYDSKEEYRCIKQCVEVLLDRGAKVDLASDTGRTPLHEAAQFSSTKVVSLLLKHGANPNALDEQGRSPLHCAMAHRCQDVIVKTAEILLKRGADPNHRDHKGTFALHIPASCVNRYYAEKLLRIYLSSLGMQIRENLTDDGGSEMASSSTSSSSSLDDSEDGTQDAESAQRAKSLTDSFVWRQNDEGATPAVVVARYSEDYPEGHLRFCRTDRGFNVPDAHGLTPVAAALLSRRYRLADWLVKWQRADLNWLNDQGQTVLDILSEHSATNPGTSLSMSKQVARSLGGLTSRELAECHKTNDLRDLLRGNGSEEGSESNSRWWAH</sequence>
<protein>
    <recommendedName>
        <fullName evidence="7">F-box domain-containing protein</fullName>
    </recommendedName>
</protein>
<feature type="repeat" description="ANK" evidence="3">
    <location>
        <begin position="234"/>
        <end position="266"/>
    </location>
</feature>
<evidence type="ECO:0000256" key="1">
    <source>
        <dbReference type="ARBA" id="ARBA00022737"/>
    </source>
</evidence>
<evidence type="ECO:0000256" key="4">
    <source>
        <dbReference type="SAM" id="MobiDB-lite"/>
    </source>
</evidence>
<dbReference type="InterPro" id="IPR036770">
    <property type="entry name" value="Ankyrin_rpt-contain_sf"/>
</dbReference>
<dbReference type="PROSITE" id="PS50088">
    <property type="entry name" value="ANK_REPEAT"/>
    <property type="match status" value="3"/>
</dbReference>